<dbReference type="OrthoDB" id="440160at2759"/>
<dbReference type="EC" id="3.5.1.89" evidence="2"/>
<dbReference type="PANTHER" id="PTHR12993">
    <property type="entry name" value="N-ACETYLGLUCOSAMINYL-PHOSPHATIDYLINOSITOL DE-N-ACETYLASE-RELATED"/>
    <property type="match status" value="1"/>
</dbReference>
<dbReference type="SMR" id="A0A8T3BD27"/>
<protein>
    <recommendedName>
        <fullName evidence="2">N-acetylglucosaminylphosphatidylinositol deacetylase</fullName>
        <ecNumber evidence="2">3.5.1.89</ecNumber>
    </recommendedName>
</protein>
<dbReference type="InterPro" id="IPR024078">
    <property type="entry name" value="LmbE-like_dom_sf"/>
</dbReference>
<dbReference type="EMBL" id="JAGYWB010000009">
    <property type="protein sequence ID" value="KAI0509971.1"/>
    <property type="molecule type" value="Genomic_DNA"/>
</dbReference>
<dbReference type="PANTHER" id="PTHR12993:SF11">
    <property type="entry name" value="N-ACETYLGLUCOSAMINYL-PHOSPHATIDYLINOSITOL DE-N-ACETYLASE"/>
    <property type="match status" value="1"/>
</dbReference>
<comment type="similarity">
    <text evidence="1">Belongs to the PIGL family.</text>
</comment>
<dbReference type="GO" id="GO:0005783">
    <property type="term" value="C:endoplasmic reticulum"/>
    <property type="evidence" value="ECO:0007669"/>
    <property type="project" value="TreeGrafter"/>
</dbReference>
<reference evidence="3" key="1">
    <citation type="journal article" date="2022" name="Front. Genet.">
        <title>Chromosome-Scale Assembly of the Dendrobium nobile Genome Provides Insights Into the Molecular Mechanism of the Biosynthesis of the Medicinal Active Ingredient of Dendrobium.</title>
        <authorList>
            <person name="Xu Q."/>
            <person name="Niu S.-C."/>
            <person name="Li K.-L."/>
            <person name="Zheng P.-J."/>
            <person name="Zhang X.-J."/>
            <person name="Jia Y."/>
            <person name="Liu Y."/>
            <person name="Niu Y.-X."/>
            <person name="Yu L.-H."/>
            <person name="Chen D.-F."/>
            <person name="Zhang G.-Q."/>
        </authorList>
    </citation>
    <scope>NUCLEOTIDE SEQUENCE</scope>
    <source>
        <tissue evidence="3">Leaf</tissue>
    </source>
</reference>
<gene>
    <name evidence="3" type="ORF">KFK09_010571</name>
</gene>
<sequence>MMIMCLTLSAISVITLWLFSLWRGFSSSLVQANPSFPSKSTRTGNGRGRSNVLLVVAHPDDESMFFVPTILYLTSNGHNLYILCISNGNSEGKGNIRKEELYRACATLKVPLQQIKVVDHLDLQDGFGKPWNHQLLAALVEEEIKKQCVDVVITFDNYGVSGHPNHRDVHTGICMLLRENLEMNIEAWELISTNIFRKYIGPVDIWSSILSALSDHSGSICCLPNQHPLKCYQAMAEHYSQWVWFRKLFVLLSRYTYVNTVRKIVY</sequence>
<accession>A0A8T3BD27</accession>
<dbReference type="GO" id="GO:0000225">
    <property type="term" value="F:N-acetylglucosaminylphosphatidylinositol deacetylase activity"/>
    <property type="evidence" value="ECO:0007669"/>
    <property type="project" value="UniProtKB-EC"/>
</dbReference>
<keyword evidence="4" id="KW-1185">Reference proteome</keyword>
<name>A0A8T3BD27_DENNO</name>
<organism evidence="3 4">
    <name type="scientific">Dendrobium nobile</name>
    <name type="common">Orchid</name>
    <dbReference type="NCBI Taxonomy" id="94219"/>
    <lineage>
        <taxon>Eukaryota</taxon>
        <taxon>Viridiplantae</taxon>
        <taxon>Streptophyta</taxon>
        <taxon>Embryophyta</taxon>
        <taxon>Tracheophyta</taxon>
        <taxon>Spermatophyta</taxon>
        <taxon>Magnoliopsida</taxon>
        <taxon>Liliopsida</taxon>
        <taxon>Asparagales</taxon>
        <taxon>Orchidaceae</taxon>
        <taxon>Epidendroideae</taxon>
        <taxon>Malaxideae</taxon>
        <taxon>Dendrobiinae</taxon>
        <taxon>Dendrobium</taxon>
    </lineage>
</organism>
<dbReference type="InterPro" id="IPR003737">
    <property type="entry name" value="GlcNAc_PI_deacetylase-related"/>
</dbReference>
<dbReference type="SUPFAM" id="SSF102588">
    <property type="entry name" value="LmbE-like"/>
    <property type="match status" value="1"/>
</dbReference>
<proteinExistence type="inferred from homology"/>
<evidence type="ECO:0000313" key="4">
    <source>
        <dbReference type="Proteomes" id="UP000829196"/>
    </source>
</evidence>
<evidence type="ECO:0000256" key="1">
    <source>
        <dbReference type="ARBA" id="ARBA00006066"/>
    </source>
</evidence>
<dbReference type="Proteomes" id="UP000829196">
    <property type="component" value="Unassembled WGS sequence"/>
</dbReference>
<dbReference type="AlphaFoldDB" id="A0A8T3BD27"/>
<evidence type="ECO:0000313" key="3">
    <source>
        <dbReference type="EMBL" id="KAI0509971.1"/>
    </source>
</evidence>
<dbReference type="Gene3D" id="3.40.50.10320">
    <property type="entry name" value="LmbE-like"/>
    <property type="match status" value="1"/>
</dbReference>
<dbReference type="Pfam" id="PF02585">
    <property type="entry name" value="PIG-L"/>
    <property type="match status" value="1"/>
</dbReference>
<evidence type="ECO:0000256" key="2">
    <source>
        <dbReference type="ARBA" id="ARBA00012176"/>
    </source>
</evidence>
<comment type="caution">
    <text evidence="3">The sequence shown here is derived from an EMBL/GenBank/DDBJ whole genome shotgun (WGS) entry which is preliminary data.</text>
</comment>